<evidence type="ECO:0000313" key="3">
    <source>
        <dbReference type="Proteomes" id="UP000054988"/>
    </source>
</evidence>
<dbReference type="EMBL" id="LATX01002373">
    <property type="protein sequence ID" value="KTB30658.1"/>
    <property type="molecule type" value="Genomic_DNA"/>
</dbReference>
<organism evidence="2 3">
    <name type="scientific">Moniliophthora roreri</name>
    <name type="common">Frosty pod rot fungus</name>
    <name type="synonym">Monilia roreri</name>
    <dbReference type="NCBI Taxonomy" id="221103"/>
    <lineage>
        <taxon>Eukaryota</taxon>
        <taxon>Fungi</taxon>
        <taxon>Dikarya</taxon>
        <taxon>Basidiomycota</taxon>
        <taxon>Agaricomycotina</taxon>
        <taxon>Agaricomycetes</taxon>
        <taxon>Agaricomycetidae</taxon>
        <taxon>Agaricales</taxon>
        <taxon>Marasmiineae</taxon>
        <taxon>Marasmiaceae</taxon>
        <taxon>Moniliophthora</taxon>
    </lineage>
</organism>
<dbReference type="Proteomes" id="UP000054988">
    <property type="component" value="Unassembled WGS sequence"/>
</dbReference>
<comment type="caution">
    <text evidence="2">The sequence shown here is derived from an EMBL/GenBank/DDBJ whole genome shotgun (WGS) entry which is preliminary data.</text>
</comment>
<dbReference type="AlphaFoldDB" id="A0A0W0F388"/>
<sequence>MSVLPTSTISLSIPIQPELINNAPSPTTTASDSHVNVWADHLHKCWTTAPPPSAETIANLVALTMADAFLSEVEIILLFDIEMDVLSAFTFPAEPALTWDKLAGNTTWTDAMKQELKSLSDMGMFEEVDEIPAGQKPLGLKWVFDYKYLPDGNIIVGKEKACLCVQGFNQHPEDFSHMASPIAHIDSIHWAFAFAALHNWELNTFNFKTAFLNAPLKHNVYVKQVPTWPDTSSPHHVY</sequence>
<name>A0A0W0F388_MONRR</name>
<gene>
    <name evidence="2" type="ORF">WG66_16770</name>
</gene>
<dbReference type="InterPro" id="IPR013103">
    <property type="entry name" value="RVT_2"/>
</dbReference>
<evidence type="ECO:0000313" key="2">
    <source>
        <dbReference type="EMBL" id="KTB30658.1"/>
    </source>
</evidence>
<reference evidence="2 3" key="1">
    <citation type="submission" date="2015-12" db="EMBL/GenBank/DDBJ databases">
        <title>Draft genome sequence of Moniliophthora roreri, the causal agent of frosty pod rot of cacao.</title>
        <authorList>
            <person name="Aime M.C."/>
            <person name="Diaz-Valderrama J.R."/>
            <person name="Kijpornyongpan T."/>
            <person name="Phillips-Mora W."/>
        </authorList>
    </citation>
    <scope>NUCLEOTIDE SEQUENCE [LARGE SCALE GENOMIC DNA]</scope>
    <source>
        <strain evidence="2 3">MCA 2952</strain>
    </source>
</reference>
<dbReference type="eggNOG" id="KOG0017">
    <property type="taxonomic scope" value="Eukaryota"/>
</dbReference>
<evidence type="ECO:0000259" key="1">
    <source>
        <dbReference type="Pfam" id="PF07727"/>
    </source>
</evidence>
<feature type="domain" description="Reverse transcriptase Ty1/copia-type" evidence="1">
    <location>
        <begin position="129"/>
        <end position="229"/>
    </location>
</feature>
<proteinExistence type="predicted"/>
<accession>A0A0W0F388</accession>
<protein>
    <recommendedName>
        <fullName evidence="1">Reverse transcriptase Ty1/copia-type domain-containing protein</fullName>
    </recommendedName>
</protein>
<dbReference type="Pfam" id="PF07727">
    <property type="entry name" value="RVT_2"/>
    <property type="match status" value="1"/>
</dbReference>